<gene>
    <name evidence="2" type="ORF">HS088_TW06G00346</name>
</gene>
<dbReference type="PANTHER" id="PTHR36384:SF1">
    <property type="entry name" value="SAWADEE PROTEIN"/>
    <property type="match status" value="1"/>
</dbReference>
<dbReference type="EMBL" id="JAAARO010000006">
    <property type="protein sequence ID" value="KAF5746179.1"/>
    <property type="molecule type" value="Genomic_DNA"/>
</dbReference>
<dbReference type="PANTHER" id="PTHR36384">
    <property type="entry name" value="SAWADEE PROTEIN"/>
    <property type="match status" value="1"/>
</dbReference>
<name>A0A7J7DIR0_TRIWF</name>
<evidence type="ECO:0000313" key="2">
    <source>
        <dbReference type="EMBL" id="KAF5746179.1"/>
    </source>
</evidence>
<dbReference type="InterPro" id="IPR032001">
    <property type="entry name" value="SAWADEE_dom"/>
</dbReference>
<feature type="domain" description="SAWADEE" evidence="1">
    <location>
        <begin position="2"/>
        <end position="139"/>
    </location>
</feature>
<dbReference type="Gene3D" id="2.30.30.140">
    <property type="match status" value="1"/>
</dbReference>
<dbReference type="InParanoid" id="A0A7J7DIR0"/>
<protein>
    <recommendedName>
        <fullName evidence="1">SAWADEE domain-containing protein</fullName>
    </recommendedName>
</protein>
<accession>A0A7J7DIR0</accession>
<organism evidence="2 3">
    <name type="scientific">Tripterygium wilfordii</name>
    <name type="common">Thunder God vine</name>
    <dbReference type="NCBI Taxonomy" id="458696"/>
    <lineage>
        <taxon>Eukaryota</taxon>
        <taxon>Viridiplantae</taxon>
        <taxon>Streptophyta</taxon>
        <taxon>Embryophyta</taxon>
        <taxon>Tracheophyta</taxon>
        <taxon>Spermatophyta</taxon>
        <taxon>Magnoliopsida</taxon>
        <taxon>eudicotyledons</taxon>
        <taxon>Gunneridae</taxon>
        <taxon>Pentapetalae</taxon>
        <taxon>rosids</taxon>
        <taxon>fabids</taxon>
        <taxon>Celastrales</taxon>
        <taxon>Celastraceae</taxon>
        <taxon>Tripterygium</taxon>
    </lineage>
</organism>
<dbReference type="AlphaFoldDB" id="A0A7J7DIR0"/>
<evidence type="ECO:0000259" key="1">
    <source>
        <dbReference type="Pfam" id="PF16719"/>
    </source>
</evidence>
<proteinExistence type="predicted"/>
<dbReference type="Proteomes" id="UP000593562">
    <property type="component" value="Unassembled WGS sequence"/>
</dbReference>
<dbReference type="Pfam" id="PF16719">
    <property type="entry name" value="SAWADEE"/>
    <property type="match status" value="1"/>
</dbReference>
<sequence>MDYEVEFRSYTDNAWYSVRLVFEGEKLTVKYRNFSDDQDDVFEPGGFNSLEELEEFQGRFRPVSPQLQDSECHKVVKGMVVCAAYTFNPNDVRFYDAIVDEVVPRKHSFENGGEECRCTFILLWQSAGCLSSNNIESMCLIQQNAQLNPMVSSFLEIARKKYGFVSHMDNPIRVSSSPLKRKSTFAERLQQGKKCAKRSPSKIHPSKDLPLGFIAKETQDSWKTGKIGNHYERIEQDADIGGCNRCHVVLINNLDKELSPSTIMEFIHKQTLVSIYAHVLPSSLSETFTSALIVSDCKENLEKLCEFLESPDHIITSARGRPWVVTQKFSWHDACRMSHEKLMFKSQTSFL</sequence>
<keyword evidence="3" id="KW-1185">Reference proteome</keyword>
<evidence type="ECO:0000313" key="3">
    <source>
        <dbReference type="Proteomes" id="UP000593562"/>
    </source>
</evidence>
<dbReference type="GO" id="GO:0003682">
    <property type="term" value="F:chromatin binding"/>
    <property type="evidence" value="ECO:0007669"/>
    <property type="project" value="InterPro"/>
</dbReference>
<reference evidence="2 3" key="1">
    <citation type="journal article" date="2020" name="Nat. Commun.">
        <title>Genome of Tripterygium wilfordii and identification of cytochrome P450 involved in triptolide biosynthesis.</title>
        <authorList>
            <person name="Tu L."/>
            <person name="Su P."/>
            <person name="Zhang Z."/>
            <person name="Gao L."/>
            <person name="Wang J."/>
            <person name="Hu T."/>
            <person name="Zhou J."/>
            <person name="Zhang Y."/>
            <person name="Zhao Y."/>
            <person name="Liu Y."/>
            <person name="Song Y."/>
            <person name="Tong Y."/>
            <person name="Lu Y."/>
            <person name="Yang J."/>
            <person name="Xu C."/>
            <person name="Jia M."/>
            <person name="Peters R.J."/>
            <person name="Huang L."/>
            <person name="Gao W."/>
        </authorList>
    </citation>
    <scope>NUCLEOTIDE SEQUENCE [LARGE SCALE GENOMIC DNA]</scope>
    <source>
        <strain evidence="3">cv. XIE 37</strain>
        <tissue evidence="2">Leaf</tissue>
    </source>
</reference>
<comment type="caution">
    <text evidence="2">The sequence shown here is derived from an EMBL/GenBank/DDBJ whole genome shotgun (WGS) entry which is preliminary data.</text>
</comment>